<dbReference type="RefSeq" id="WP_086031524.1">
    <property type="nucleotide sequence ID" value="NZ_LAPZ01000015.1"/>
</dbReference>
<evidence type="ECO:0000256" key="4">
    <source>
        <dbReference type="ARBA" id="ARBA00023002"/>
    </source>
</evidence>
<dbReference type="Pfam" id="PF04116">
    <property type="entry name" value="FA_hydroxylase"/>
    <property type="match status" value="1"/>
</dbReference>
<proteinExistence type="predicted"/>
<feature type="transmembrane region" description="Helical" evidence="7">
    <location>
        <begin position="143"/>
        <end position="162"/>
    </location>
</feature>
<dbReference type="GO" id="GO:0016020">
    <property type="term" value="C:membrane"/>
    <property type="evidence" value="ECO:0007669"/>
    <property type="project" value="GOC"/>
</dbReference>
<dbReference type="InterPro" id="IPR051689">
    <property type="entry name" value="Sterol_desaturase/TMEM195"/>
</dbReference>
<dbReference type="OrthoDB" id="9770329at2"/>
<keyword evidence="10" id="KW-1185">Reference proteome</keyword>
<evidence type="ECO:0000313" key="9">
    <source>
        <dbReference type="EMBL" id="OSY87097.1"/>
    </source>
</evidence>
<evidence type="ECO:0000256" key="7">
    <source>
        <dbReference type="SAM" id="Phobius"/>
    </source>
</evidence>
<evidence type="ECO:0000313" key="10">
    <source>
        <dbReference type="Proteomes" id="UP000194221"/>
    </source>
</evidence>
<dbReference type="InParanoid" id="A0A1Y2PBD3"/>
<reference evidence="9 10" key="1">
    <citation type="submission" date="2015-03" db="EMBL/GenBank/DDBJ databases">
        <title>Genome sequence of Tenacibaculum sp. S2-2, isolated from intestinal microbiota of sea cucumber, Apostichopus japonicas.</title>
        <authorList>
            <person name="Shao Z."/>
            <person name="Wang L."/>
            <person name="Li X."/>
        </authorList>
    </citation>
    <scope>NUCLEOTIDE SEQUENCE [LARGE SCALE GENOMIC DNA]</scope>
    <source>
        <strain evidence="9 10">S2-2</strain>
    </source>
</reference>
<dbReference type="GO" id="GO:0006643">
    <property type="term" value="P:membrane lipid metabolic process"/>
    <property type="evidence" value="ECO:0007669"/>
    <property type="project" value="TreeGrafter"/>
</dbReference>
<evidence type="ECO:0000256" key="2">
    <source>
        <dbReference type="ARBA" id="ARBA00022692"/>
    </source>
</evidence>
<evidence type="ECO:0000256" key="6">
    <source>
        <dbReference type="ARBA" id="ARBA00023136"/>
    </source>
</evidence>
<dbReference type="GO" id="GO:0050479">
    <property type="term" value="F:glyceryl-ether monooxygenase activity"/>
    <property type="evidence" value="ECO:0007669"/>
    <property type="project" value="TreeGrafter"/>
</dbReference>
<evidence type="ECO:0000259" key="8">
    <source>
        <dbReference type="Pfam" id="PF04116"/>
    </source>
</evidence>
<feature type="transmembrane region" description="Helical" evidence="7">
    <location>
        <begin position="51"/>
        <end position="73"/>
    </location>
</feature>
<keyword evidence="6 7" id="KW-0472">Membrane</keyword>
<accession>A0A1Y2PBD3</accession>
<name>A0A1Y2PBD3_9FLAO</name>
<evidence type="ECO:0000256" key="1">
    <source>
        <dbReference type="ARBA" id="ARBA00004127"/>
    </source>
</evidence>
<keyword evidence="3 7" id="KW-1133">Transmembrane helix</keyword>
<keyword evidence="5" id="KW-0443">Lipid metabolism</keyword>
<protein>
    <recommendedName>
        <fullName evidence="8">Fatty acid hydroxylase domain-containing protein</fullName>
    </recommendedName>
</protein>
<evidence type="ECO:0000256" key="5">
    <source>
        <dbReference type="ARBA" id="ARBA00023098"/>
    </source>
</evidence>
<gene>
    <name evidence="9" type="ORF">WH52_13630</name>
</gene>
<dbReference type="GO" id="GO:0012505">
    <property type="term" value="C:endomembrane system"/>
    <property type="evidence" value="ECO:0007669"/>
    <property type="project" value="UniProtKB-SubCell"/>
</dbReference>
<dbReference type="EMBL" id="LAPZ01000015">
    <property type="protein sequence ID" value="OSY87097.1"/>
    <property type="molecule type" value="Genomic_DNA"/>
</dbReference>
<keyword evidence="4" id="KW-0560">Oxidoreductase</keyword>
<keyword evidence="2 7" id="KW-0812">Transmembrane</keyword>
<dbReference type="STRING" id="1635173.WH52_13630"/>
<dbReference type="PANTHER" id="PTHR21624">
    <property type="entry name" value="STEROL DESATURASE-RELATED PROTEIN"/>
    <property type="match status" value="1"/>
</dbReference>
<feature type="transmembrane region" description="Helical" evidence="7">
    <location>
        <begin position="85"/>
        <end position="103"/>
    </location>
</feature>
<dbReference type="GO" id="GO:0005506">
    <property type="term" value="F:iron ion binding"/>
    <property type="evidence" value="ECO:0007669"/>
    <property type="project" value="InterPro"/>
</dbReference>
<feature type="transmembrane region" description="Helical" evidence="7">
    <location>
        <begin position="12"/>
        <end position="31"/>
    </location>
</feature>
<evidence type="ECO:0000256" key="3">
    <source>
        <dbReference type="ARBA" id="ARBA00022989"/>
    </source>
</evidence>
<dbReference type="InterPro" id="IPR006694">
    <property type="entry name" value="Fatty_acid_hydroxylase"/>
</dbReference>
<feature type="domain" description="Fatty acid hydroxylase" evidence="8">
    <location>
        <begin position="88"/>
        <end position="223"/>
    </location>
</feature>
<dbReference type="GO" id="GO:0008610">
    <property type="term" value="P:lipid biosynthetic process"/>
    <property type="evidence" value="ECO:0007669"/>
    <property type="project" value="InterPro"/>
</dbReference>
<organism evidence="9 10">
    <name type="scientific">Tenacibaculum holothuriorum</name>
    <dbReference type="NCBI Taxonomy" id="1635173"/>
    <lineage>
        <taxon>Bacteria</taxon>
        <taxon>Pseudomonadati</taxon>
        <taxon>Bacteroidota</taxon>
        <taxon>Flavobacteriia</taxon>
        <taxon>Flavobacteriales</taxon>
        <taxon>Flavobacteriaceae</taxon>
        <taxon>Tenacibaculum</taxon>
    </lineage>
</organism>
<comment type="caution">
    <text evidence="9">The sequence shown here is derived from an EMBL/GenBank/DDBJ whole genome shotgun (WGS) entry which is preliminary data.</text>
</comment>
<dbReference type="AlphaFoldDB" id="A0A1Y2PBD3"/>
<dbReference type="PANTHER" id="PTHR21624:SF1">
    <property type="entry name" value="ALKYLGLYCEROL MONOOXYGENASE"/>
    <property type="match status" value="1"/>
</dbReference>
<sequence>MEIINYINKLAYPIAIPFFVLLLFIEIYLGYRDKKQTHLQKDSLTSIATGIVFFAISLLTKSIKLLIFFWVYNNFRFSTIDYNNWISWIVLFFLDNFTFYWGHRIAHTVSFYWASHVVHHSSEHFNFSTAVRKTWTYDVTGHFLFWIWLPLIGFHPLQIFAVKTLNFIYQYWIHTEKVDKLPKWFEFIFNTPSHHRVHHGSDLKYLDKNHAGVLIIWDRMFGTFQAEEEKPNYGLTTNIKTYNLFDVEFHEWKNMLKRVWNSNSLKNGFNYLIMPPGWSHDKSTLTTKELRKGLDSAQPDKN</sequence>
<dbReference type="Proteomes" id="UP000194221">
    <property type="component" value="Unassembled WGS sequence"/>
</dbReference>
<comment type="subcellular location">
    <subcellularLocation>
        <location evidence="1">Endomembrane system</location>
        <topology evidence="1">Multi-pass membrane protein</topology>
    </subcellularLocation>
</comment>